<keyword evidence="2" id="KW-1185">Reference proteome</keyword>
<proteinExistence type="predicted"/>
<reference evidence="1 2" key="1">
    <citation type="submission" date="2020-08" db="EMBL/GenBank/DDBJ databases">
        <title>Genomic Encyclopedia of Type Strains, Phase IV (KMG-IV): sequencing the most valuable type-strain genomes for metagenomic binning, comparative biology and taxonomic classification.</title>
        <authorList>
            <person name="Goeker M."/>
        </authorList>
    </citation>
    <scope>NUCLEOTIDE SEQUENCE [LARGE SCALE GENOMIC DNA]</scope>
    <source>
        <strain evidence="1 2">DSM 11590</strain>
    </source>
</reference>
<dbReference type="RefSeq" id="WP_184261787.1">
    <property type="nucleotide sequence ID" value="NZ_JACIIX010000002.1"/>
</dbReference>
<organism evidence="1 2">
    <name type="scientific">Novispirillum itersonii</name>
    <name type="common">Aquaspirillum itersonii</name>
    <dbReference type="NCBI Taxonomy" id="189"/>
    <lineage>
        <taxon>Bacteria</taxon>
        <taxon>Pseudomonadati</taxon>
        <taxon>Pseudomonadota</taxon>
        <taxon>Alphaproteobacteria</taxon>
        <taxon>Rhodospirillales</taxon>
        <taxon>Novispirillaceae</taxon>
        <taxon>Novispirillum</taxon>
    </lineage>
</organism>
<dbReference type="AlphaFoldDB" id="A0A7X0DL02"/>
<protein>
    <submittedName>
        <fullName evidence="1">Uncharacterized protein</fullName>
    </submittedName>
</protein>
<sequence length="127" mass="13397">MQAGTPADRPAVRASLLSAGLLTAALVLSGCASHIPPGVAAIDPVTVIATDKTVIDHVAGWTTGEDCSSVRAEKGGHWCVQPYENDPVTQPLYCYRTLGNVSCYAQPSNHPADKLIGLQEGGRQRTW</sequence>
<accession>A0A7X0DL02</accession>
<evidence type="ECO:0000313" key="1">
    <source>
        <dbReference type="EMBL" id="MBB6209476.1"/>
    </source>
</evidence>
<dbReference type="Proteomes" id="UP000544872">
    <property type="component" value="Unassembled WGS sequence"/>
</dbReference>
<name>A0A7X0DL02_NOVIT</name>
<evidence type="ECO:0000313" key="2">
    <source>
        <dbReference type="Proteomes" id="UP000544872"/>
    </source>
</evidence>
<comment type="caution">
    <text evidence="1">The sequence shown here is derived from an EMBL/GenBank/DDBJ whole genome shotgun (WGS) entry which is preliminary data.</text>
</comment>
<gene>
    <name evidence="1" type="ORF">FHS48_000878</name>
</gene>
<dbReference type="EMBL" id="JACIIX010000002">
    <property type="protein sequence ID" value="MBB6209476.1"/>
    <property type="molecule type" value="Genomic_DNA"/>
</dbReference>